<evidence type="ECO:0000256" key="1">
    <source>
        <dbReference type="SAM" id="Phobius"/>
    </source>
</evidence>
<sequence>MSPNYLALQDEDAVMLIQLVFMFEWGTYFWKYTPRMMRGMFKKIKEFREFKEANPESKKVHKYTVPGFMLLFKPNNEPINVEANPKELMLPFYVRYVN</sequence>
<keyword evidence="1" id="KW-1133">Transmembrane helix</keyword>
<keyword evidence="3" id="KW-1185">Reference proteome</keyword>
<protein>
    <submittedName>
        <fullName evidence="2">Uncharacterized protein</fullName>
    </submittedName>
</protein>
<evidence type="ECO:0000313" key="2">
    <source>
        <dbReference type="EMBL" id="KAJ0191618.1"/>
    </source>
</evidence>
<dbReference type="EMBL" id="NBSK02000008">
    <property type="protein sequence ID" value="KAJ0191618.1"/>
    <property type="molecule type" value="Genomic_DNA"/>
</dbReference>
<dbReference type="AlphaFoldDB" id="A0A9R1URH9"/>
<feature type="transmembrane region" description="Helical" evidence="1">
    <location>
        <begin position="13"/>
        <end position="30"/>
    </location>
</feature>
<reference evidence="2 3" key="1">
    <citation type="journal article" date="2017" name="Nat. Commun.">
        <title>Genome assembly with in vitro proximity ligation data and whole-genome triplication in lettuce.</title>
        <authorList>
            <person name="Reyes-Chin-Wo S."/>
            <person name="Wang Z."/>
            <person name="Yang X."/>
            <person name="Kozik A."/>
            <person name="Arikit S."/>
            <person name="Song C."/>
            <person name="Xia L."/>
            <person name="Froenicke L."/>
            <person name="Lavelle D.O."/>
            <person name="Truco M.J."/>
            <person name="Xia R."/>
            <person name="Zhu S."/>
            <person name="Xu C."/>
            <person name="Xu H."/>
            <person name="Xu X."/>
            <person name="Cox K."/>
            <person name="Korf I."/>
            <person name="Meyers B.C."/>
            <person name="Michelmore R.W."/>
        </authorList>
    </citation>
    <scope>NUCLEOTIDE SEQUENCE [LARGE SCALE GENOMIC DNA]</scope>
    <source>
        <strain evidence="3">cv. Salinas</strain>
        <tissue evidence="2">Seedlings</tissue>
    </source>
</reference>
<gene>
    <name evidence="2" type="ORF">LSAT_V11C800450900</name>
</gene>
<accession>A0A9R1URH9</accession>
<comment type="caution">
    <text evidence="2">The sequence shown here is derived from an EMBL/GenBank/DDBJ whole genome shotgun (WGS) entry which is preliminary data.</text>
</comment>
<evidence type="ECO:0000313" key="3">
    <source>
        <dbReference type="Proteomes" id="UP000235145"/>
    </source>
</evidence>
<keyword evidence="1" id="KW-0812">Transmembrane</keyword>
<dbReference type="Proteomes" id="UP000235145">
    <property type="component" value="Unassembled WGS sequence"/>
</dbReference>
<keyword evidence="1" id="KW-0472">Membrane</keyword>
<name>A0A9R1URH9_LACSA</name>
<organism evidence="2 3">
    <name type="scientific">Lactuca sativa</name>
    <name type="common">Garden lettuce</name>
    <dbReference type="NCBI Taxonomy" id="4236"/>
    <lineage>
        <taxon>Eukaryota</taxon>
        <taxon>Viridiplantae</taxon>
        <taxon>Streptophyta</taxon>
        <taxon>Embryophyta</taxon>
        <taxon>Tracheophyta</taxon>
        <taxon>Spermatophyta</taxon>
        <taxon>Magnoliopsida</taxon>
        <taxon>eudicotyledons</taxon>
        <taxon>Gunneridae</taxon>
        <taxon>Pentapetalae</taxon>
        <taxon>asterids</taxon>
        <taxon>campanulids</taxon>
        <taxon>Asterales</taxon>
        <taxon>Asteraceae</taxon>
        <taxon>Cichorioideae</taxon>
        <taxon>Cichorieae</taxon>
        <taxon>Lactucinae</taxon>
        <taxon>Lactuca</taxon>
    </lineage>
</organism>
<proteinExistence type="predicted"/>